<dbReference type="InterPro" id="IPR008257">
    <property type="entry name" value="Pept_M19"/>
</dbReference>
<reference evidence="1 2" key="1">
    <citation type="submission" date="2022-09" db="EMBL/GenBank/DDBJ databases">
        <authorList>
            <person name="Han X.L."/>
            <person name="Wang Q."/>
            <person name="Lu T."/>
        </authorList>
    </citation>
    <scope>NUCLEOTIDE SEQUENCE [LARGE SCALE GENOMIC DNA]</scope>
    <source>
        <strain evidence="1 2">WQ 127069</strain>
    </source>
</reference>
<dbReference type="PANTHER" id="PTHR10443">
    <property type="entry name" value="MICROSOMAL DIPEPTIDASE"/>
    <property type="match status" value="1"/>
</dbReference>
<comment type="caution">
    <text evidence="1">The sequence shown here is derived from an EMBL/GenBank/DDBJ whole genome shotgun (WGS) entry which is preliminary data.</text>
</comment>
<proteinExistence type="predicted"/>
<dbReference type="CDD" id="cd01301">
    <property type="entry name" value="rDP_like"/>
    <property type="match status" value="1"/>
</dbReference>
<dbReference type="PROSITE" id="PS51365">
    <property type="entry name" value="RENAL_DIPEPTIDASE_2"/>
    <property type="match status" value="1"/>
</dbReference>
<organism evidence="1 2">
    <name type="scientific">Paenibacillus baimaensis</name>
    <dbReference type="NCBI Taxonomy" id="2982185"/>
    <lineage>
        <taxon>Bacteria</taxon>
        <taxon>Bacillati</taxon>
        <taxon>Bacillota</taxon>
        <taxon>Bacilli</taxon>
        <taxon>Bacillales</taxon>
        <taxon>Paenibacillaceae</taxon>
        <taxon>Paenibacillus</taxon>
    </lineage>
</organism>
<accession>A0ABT2US67</accession>
<dbReference type="EMBL" id="JAOQIO010000110">
    <property type="protein sequence ID" value="MCU6796871.1"/>
    <property type="molecule type" value="Genomic_DNA"/>
</dbReference>
<evidence type="ECO:0000313" key="1">
    <source>
        <dbReference type="EMBL" id="MCU6796871.1"/>
    </source>
</evidence>
<evidence type="ECO:0000313" key="2">
    <source>
        <dbReference type="Proteomes" id="UP001652445"/>
    </source>
</evidence>
<dbReference type="SUPFAM" id="SSF51556">
    <property type="entry name" value="Metallo-dependent hydrolases"/>
    <property type="match status" value="1"/>
</dbReference>
<dbReference type="PANTHER" id="PTHR10443:SF12">
    <property type="entry name" value="DIPEPTIDASE"/>
    <property type="match status" value="1"/>
</dbReference>
<dbReference type="RefSeq" id="WP_262687696.1">
    <property type="nucleotide sequence ID" value="NZ_JAOQIO010000110.1"/>
</dbReference>
<dbReference type="Pfam" id="PF01244">
    <property type="entry name" value="Peptidase_M19"/>
    <property type="match status" value="1"/>
</dbReference>
<sequence length="312" mass="35138">MKVIDAHCDVLNKMMLHPEIDFHDADRLNVTLERLIEAGSVLQLFAVYMSVQIVNPQFDHILKAIDLFASKIVSHPKMMQIRSAADLRQAEAEGRIGAMLTLEGVEALMGRELYLRTLFHLGVRSIGITWNYANWAADGVKEPRQGGFTLKGKQFVKQCDELGMILDVSHLTEKGFWELTEMSERPFIASHSNAYVISPNERNLTKDQIQAILQKDGRIGLTFIPPLVNSEKPAVMTDLLRHIDYIASLGGSKHIGFGSDFDGTAQFTNGLEHMGRYNALAELLANHYSNDFVEGLLHRNWRSFFDKQLPAT</sequence>
<dbReference type="InterPro" id="IPR032466">
    <property type="entry name" value="Metal_Hydrolase"/>
</dbReference>
<name>A0ABT2US67_9BACL</name>
<gene>
    <name evidence="1" type="ORF">OB236_32570</name>
</gene>
<dbReference type="Proteomes" id="UP001652445">
    <property type="component" value="Unassembled WGS sequence"/>
</dbReference>
<dbReference type="Gene3D" id="3.20.20.140">
    <property type="entry name" value="Metal-dependent hydrolases"/>
    <property type="match status" value="1"/>
</dbReference>
<keyword evidence="2" id="KW-1185">Reference proteome</keyword>
<protein>
    <submittedName>
        <fullName evidence="1">Dipeptidase</fullName>
    </submittedName>
</protein>